<evidence type="ECO:0000256" key="1">
    <source>
        <dbReference type="SAM" id="MobiDB-lite"/>
    </source>
</evidence>
<keyword evidence="4" id="KW-1185">Reference proteome</keyword>
<proteinExistence type="predicted"/>
<evidence type="ECO:0000313" key="4">
    <source>
        <dbReference type="Proteomes" id="UP000784128"/>
    </source>
</evidence>
<feature type="chain" id="PRO_5046465020" evidence="2">
    <location>
        <begin position="23"/>
        <end position="70"/>
    </location>
</feature>
<gene>
    <name evidence="3" type="ORF">KJB30_11385</name>
</gene>
<keyword evidence="2" id="KW-0732">Signal</keyword>
<evidence type="ECO:0000256" key="2">
    <source>
        <dbReference type="SAM" id="SignalP"/>
    </source>
</evidence>
<sequence>MSVSRKALVILCSAMIVISCVACKKEGAAERAGRNIDEATNSAGKKIKESAEKAGNKIEEAGKKVKESAK</sequence>
<feature type="region of interest" description="Disordered" evidence="1">
    <location>
        <begin position="47"/>
        <end position="70"/>
    </location>
</feature>
<organism evidence="3 4">
    <name type="scientific">Pelotalea chapellei</name>
    <dbReference type="NCBI Taxonomy" id="44671"/>
    <lineage>
        <taxon>Bacteria</taxon>
        <taxon>Pseudomonadati</taxon>
        <taxon>Thermodesulfobacteriota</taxon>
        <taxon>Desulfuromonadia</taxon>
        <taxon>Geobacterales</taxon>
        <taxon>Geobacteraceae</taxon>
        <taxon>Pelotalea</taxon>
    </lineage>
</organism>
<name>A0ABS5U9M9_9BACT</name>
<evidence type="ECO:0000313" key="3">
    <source>
        <dbReference type="EMBL" id="MBT1072392.1"/>
    </source>
</evidence>
<dbReference type="RefSeq" id="WP_214299277.1">
    <property type="nucleotide sequence ID" value="NZ_JAHDYS010000010.1"/>
</dbReference>
<dbReference type="EMBL" id="JAHDYS010000010">
    <property type="protein sequence ID" value="MBT1072392.1"/>
    <property type="molecule type" value="Genomic_DNA"/>
</dbReference>
<dbReference type="PROSITE" id="PS51257">
    <property type="entry name" value="PROKAR_LIPOPROTEIN"/>
    <property type="match status" value="1"/>
</dbReference>
<accession>A0ABS5U9M9</accession>
<protein>
    <submittedName>
        <fullName evidence="3">Uncharacterized protein</fullName>
    </submittedName>
</protein>
<reference evidence="3 4" key="1">
    <citation type="submission" date="2021-05" db="EMBL/GenBank/DDBJ databases">
        <title>The draft genome of Geobacter chapellei DSM 13688.</title>
        <authorList>
            <person name="Xu Z."/>
            <person name="Masuda Y."/>
            <person name="Itoh H."/>
            <person name="Senoo K."/>
        </authorList>
    </citation>
    <scope>NUCLEOTIDE SEQUENCE [LARGE SCALE GENOMIC DNA]</scope>
    <source>
        <strain evidence="3 4">DSM 13688</strain>
    </source>
</reference>
<comment type="caution">
    <text evidence="3">The sequence shown here is derived from an EMBL/GenBank/DDBJ whole genome shotgun (WGS) entry which is preliminary data.</text>
</comment>
<feature type="signal peptide" evidence="2">
    <location>
        <begin position="1"/>
        <end position="22"/>
    </location>
</feature>
<dbReference type="Proteomes" id="UP000784128">
    <property type="component" value="Unassembled WGS sequence"/>
</dbReference>